<dbReference type="Pfam" id="PF00615">
    <property type="entry name" value="RGS"/>
    <property type="match status" value="1"/>
</dbReference>
<organism evidence="7 8">
    <name type="scientific">[Candida] anglica</name>
    <dbReference type="NCBI Taxonomy" id="148631"/>
    <lineage>
        <taxon>Eukaryota</taxon>
        <taxon>Fungi</taxon>
        <taxon>Dikarya</taxon>
        <taxon>Ascomycota</taxon>
        <taxon>Saccharomycotina</taxon>
        <taxon>Pichiomycetes</taxon>
        <taxon>Debaryomycetaceae</taxon>
        <taxon>Kurtzmaniella</taxon>
    </lineage>
</organism>
<dbReference type="Pfam" id="PF08628">
    <property type="entry name" value="Nexin_C"/>
    <property type="match status" value="1"/>
</dbReference>
<evidence type="ECO:0000256" key="3">
    <source>
        <dbReference type="SAM" id="Phobius"/>
    </source>
</evidence>
<dbReference type="SUPFAM" id="SSF64268">
    <property type="entry name" value="PX domain"/>
    <property type="match status" value="1"/>
</dbReference>
<dbReference type="InterPro" id="IPR001683">
    <property type="entry name" value="PX_dom"/>
</dbReference>
<evidence type="ECO:0000259" key="5">
    <source>
        <dbReference type="PROSITE" id="PS50195"/>
    </source>
</evidence>
<dbReference type="Pfam" id="PF02194">
    <property type="entry name" value="PXA"/>
    <property type="match status" value="1"/>
</dbReference>
<dbReference type="InterPro" id="IPR016137">
    <property type="entry name" value="RGS"/>
</dbReference>
<feature type="compositionally biased region" description="Polar residues" evidence="2">
    <location>
        <begin position="735"/>
        <end position="749"/>
    </location>
</feature>
<evidence type="ECO:0000313" key="8">
    <source>
        <dbReference type="Proteomes" id="UP001497600"/>
    </source>
</evidence>
<gene>
    <name evidence="7" type="primary">MDM1</name>
    <name evidence="7" type="ORF">CAAN4_H26676</name>
</gene>
<comment type="similarity">
    <text evidence="1">Belongs to the sorting nexin family.</text>
</comment>
<feature type="compositionally biased region" description="Acidic residues" evidence="2">
    <location>
        <begin position="587"/>
        <end position="604"/>
    </location>
</feature>
<dbReference type="InterPro" id="IPR003114">
    <property type="entry name" value="Phox_assoc"/>
</dbReference>
<dbReference type="InterPro" id="IPR036871">
    <property type="entry name" value="PX_dom_sf"/>
</dbReference>
<dbReference type="PROSITE" id="PS50132">
    <property type="entry name" value="RGS"/>
    <property type="match status" value="1"/>
</dbReference>
<accession>A0ABP0ENX4</accession>
<keyword evidence="8" id="KW-1185">Reference proteome</keyword>
<sequence>MASESKGATGIRAGLSRIRLVLIGVILAYGLKYHMRSLIISCISVCIVGGLIIFYAIRSNVEYEPVQLRAPVKRFQFLNRSNWSQQKKLLHSKPIDTAVVEESFLISETVDDICNLVIQEFVDGWFHHVSQDRELFQMAIHRELAHVSTNLKDRLKQVDFAKLFAMQLLPIINKHFDGFVRAEKLSGGSSGKLPGNDMERHVAIAQQYESIHRGVTIPKLGSVTTSDGNERKFFREIVTKIISNLLSEDERGNVLVFSLVREILTCTILTNVFSMLSEGDFYNLLIVKLIGDNLKHRTQVQKLREALAEHTNRSGIKSTDSNNTTDLSSTTANTSNNSSTIMSTGAVMLLSFSENTDTPTFRKILRNITQLTSLSDLARIQSQVTSKLAIAKMGSTYERRLKAILSETLRMVSECEKIHNDAEVNLSQILDNAISNKLFEEYLNHHKRGVLIQFWKAVENIKAPLEDAELYDDEEDPISLAFSNSEDINRIYTHFFYNSVLNINRASIETMEKYIESRGEKERTETYHLARKELLRLQLEVYQRMKDEDFPGFKRSDLYTKVIDIFRKREIKRTTEKVVGPRYTEDRGEEGDVEDDNGDNEEFDNDKVSPVVIKAVEDAFTEIMRSSNYKNERDIGTANEVPIQSSKLSQVSGNLSEPDRNPSTLHLKKNLFGGASNTLVGNRSSRLFDDDVSEEEEEEEEEEERGTKYVEKEEHGENSDDEGDGDEIEKEKRSNSGLDNDSVSSSPLDNSLDGLETSLSSSGLLSKDDTMSDSQVFLAAPGNLRLTEEIAKLDKEIDTLSEQNSILLPLLKKAELTNNVGELKILRKSKISLDREISSKELQKQQYIVQESDNSLYGKSRVSIQSYISGSDGGKEVILYIVEVQKLSSDNPDVVTAGWIVARRFSQFYKLNEYLKGRYSQFSSIKFPTRAVSMLKFQQKQIVELRKIALEEYLQEIIQIPQVCSDRAFRAFLSSENFNIRKNQFEETSKSMEMVANTFMRMIVPSSGNNTNSSNIGSSMNSQTKTSTQVNPQMLENFAEMQKELRMFDDTNDRGSFVKPICDVLISVFKLKTSKTWLRGRALVVILQQVFGTTIEKKAYEIVQQQLYREETVLDILTQIQRTVFPNGKFKDPPVIRSLYDRSSTKQEASVLLDVFFRETCSKLFGTTNTLYASSTIFDMLQNDILNKHLIFELFETIIGEIIPEI</sequence>
<feature type="transmembrane region" description="Helical" evidence="3">
    <location>
        <begin position="14"/>
        <end position="31"/>
    </location>
</feature>
<feature type="compositionally biased region" description="Acidic residues" evidence="2">
    <location>
        <begin position="690"/>
        <end position="704"/>
    </location>
</feature>
<feature type="compositionally biased region" description="Basic and acidic residues" evidence="2">
    <location>
        <begin position="705"/>
        <end position="718"/>
    </location>
</feature>
<evidence type="ECO:0000313" key="7">
    <source>
        <dbReference type="EMBL" id="CAK7922425.1"/>
    </source>
</evidence>
<feature type="region of interest" description="Disordered" evidence="2">
    <location>
        <begin position="640"/>
        <end position="755"/>
    </location>
</feature>
<name>A0ABP0ENX4_9ASCO</name>
<keyword evidence="3" id="KW-0472">Membrane</keyword>
<feature type="compositionally biased region" description="Polar residues" evidence="2">
    <location>
        <begin position="642"/>
        <end position="655"/>
    </location>
</feature>
<dbReference type="Gene3D" id="3.30.1520.10">
    <property type="entry name" value="Phox-like domain"/>
    <property type="match status" value="1"/>
</dbReference>
<evidence type="ECO:0000256" key="2">
    <source>
        <dbReference type="SAM" id="MobiDB-lite"/>
    </source>
</evidence>
<feature type="compositionally biased region" description="Polar residues" evidence="2">
    <location>
        <begin position="675"/>
        <end position="685"/>
    </location>
</feature>
<feature type="region of interest" description="Disordered" evidence="2">
    <location>
        <begin position="580"/>
        <end position="608"/>
    </location>
</feature>
<dbReference type="InterPro" id="IPR013937">
    <property type="entry name" value="Sorting_nexin_C"/>
</dbReference>
<dbReference type="SMART" id="SM00312">
    <property type="entry name" value="PX"/>
    <property type="match status" value="1"/>
</dbReference>
<dbReference type="Proteomes" id="UP001497600">
    <property type="component" value="Chromosome H"/>
</dbReference>
<dbReference type="PROSITE" id="PS51207">
    <property type="entry name" value="PXA"/>
    <property type="match status" value="1"/>
</dbReference>
<keyword evidence="3" id="KW-1133">Transmembrane helix</keyword>
<dbReference type="Pfam" id="PF00787">
    <property type="entry name" value="PX"/>
    <property type="match status" value="1"/>
</dbReference>
<dbReference type="EMBL" id="OZ004260">
    <property type="protein sequence ID" value="CAK7922425.1"/>
    <property type="molecule type" value="Genomic_DNA"/>
</dbReference>
<evidence type="ECO:0000256" key="1">
    <source>
        <dbReference type="ARBA" id="ARBA00010883"/>
    </source>
</evidence>
<dbReference type="InterPro" id="IPR044926">
    <property type="entry name" value="RGS_subdomain_2"/>
</dbReference>
<dbReference type="SUPFAM" id="SSF48097">
    <property type="entry name" value="Regulator of G-protein signaling, RGS"/>
    <property type="match status" value="1"/>
</dbReference>
<dbReference type="InterPro" id="IPR036305">
    <property type="entry name" value="RGS_sf"/>
</dbReference>
<dbReference type="PANTHER" id="PTHR22775">
    <property type="entry name" value="SORTING NEXIN"/>
    <property type="match status" value="1"/>
</dbReference>
<feature type="transmembrane region" description="Helical" evidence="3">
    <location>
        <begin position="38"/>
        <end position="57"/>
    </location>
</feature>
<protein>
    <submittedName>
        <fullName evidence="7">Structural protein Mdm1p</fullName>
    </submittedName>
</protein>
<dbReference type="SMART" id="SM00315">
    <property type="entry name" value="RGS"/>
    <property type="match status" value="1"/>
</dbReference>
<evidence type="ECO:0000259" key="6">
    <source>
        <dbReference type="PROSITE" id="PS51207"/>
    </source>
</evidence>
<keyword evidence="3" id="KW-0812">Transmembrane</keyword>
<evidence type="ECO:0000259" key="4">
    <source>
        <dbReference type="PROSITE" id="PS50132"/>
    </source>
</evidence>
<feature type="domain" description="PX" evidence="5">
    <location>
        <begin position="858"/>
        <end position="980"/>
    </location>
</feature>
<feature type="region of interest" description="Disordered" evidence="2">
    <location>
        <begin position="311"/>
        <end position="336"/>
    </location>
</feature>
<feature type="compositionally biased region" description="Low complexity" evidence="2">
    <location>
        <begin position="318"/>
        <end position="336"/>
    </location>
</feature>
<feature type="compositionally biased region" description="Acidic residues" evidence="2">
    <location>
        <begin position="719"/>
        <end position="728"/>
    </location>
</feature>
<dbReference type="CDD" id="cd06876">
    <property type="entry name" value="PX_MDM1p"/>
    <property type="match status" value="1"/>
</dbReference>
<feature type="domain" description="RGS" evidence="4">
    <location>
        <begin position="425"/>
        <end position="563"/>
    </location>
</feature>
<dbReference type="PANTHER" id="PTHR22775:SF3">
    <property type="entry name" value="SORTING NEXIN-13"/>
    <property type="match status" value="1"/>
</dbReference>
<proteinExistence type="inferred from homology"/>
<dbReference type="Gene3D" id="1.10.167.10">
    <property type="entry name" value="Regulator of G-protein Signalling 4, domain 2"/>
    <property type="match status" value="1"/>
</dbReference>
<reference evidence="7 8" key="1">
    <citation type="submission" date="2024-01" db="EMBL/GenBank/DDBJ databases">
        <authorList>
            <consortium name="Genoscope - CEA"/>
            <person name="William W."/>
        </authorList>
    </citation>
    <scope>NUCLEOTIDE SEQUENCE [LARGE SCALE GENOMIC DNA]</scope>
    <source>
        <strain evidence="7 8">29B2s-10</strain>
    </source>
</reference>
<dbReference type="PROSITE" id="PS50195">
    <property type="entry name" value="PX"/>
    <property type="match status" value="1"/>
</dbReference>
<feature type="domain" description="PXA" evidence="6">
    <location>
        <begin position="103"/>
        <end position="294"/>
    </location>
</feature>
<dbReference type="SMART" id="SM00313">
    <property type="entry name" value="PXA"/>
    <property type="match status" value="1"/>
</dbReference>